<dbReference type="RefSeq" id="XP_019039903.1">
    <property type="nucleotide sequence ID" value="XM_019183145.1"/>
</dbReference>
<dbReference type="PANTHER" id="PTHR43836:SF2">
    <property type="entry name" value="CATECHOL O-METHYLTRANSFERASE 1-RELATED"/>
    <property type="match status" value="1"/>
</dbReference>
<dbReference type="PANTHER" id="PTHR43836">
    <property type="entry name" value="CATECHOL O-METHYLTRANSFERASE 1-RELATED"/>
    <property type="match status" value="1"/>
</dbReference>
<protein>
    <recommendedName>
        <fullName evidence="1">catechol O-methyltransferase</fullName>
        <ecNumber evidence="1">2.1.1.6</ecNumber>
    </recommendedName>
</protein>
<dbReference type="EMBL" id="KV454209">
    <property type="protein sequence ID" value="ODQ60696.1"/>
    <property type="molecule type" value="Genomic_DNA"/>
</dbReference>
<dbReference type="AlphaFoldDB" id="A0A1E3P5F4"/>
<name>A0A1E3P5F4_WICAA</name>
<evidence type="ECO:0000256" key="4">
    <source>
        <dbReference type="ARBA" id="ARBA00022691"/>
    </source>
</evidence>
<dbReference type="GO" id="GO:0032259">
    <property type="term" value="P:methylation"/>
    <property type="evidence" value="ECO:0007669"/>
    <property type="project" value="UniProtKB-KW"/>
</dbReference>
<dbReference type="Gene3D" id="3.40.50.150">
    <property type="entry name" value="Vaccinia Virus protein VP39"/>
    <property type="match status" value="1"/>
</dbReference>
<keyword evidence="8" id="KW-1185">Reference proteome</keyword>
<sequence>MIMNPSLKQSETPEQNELELLKWLKTKPELQNKPKLILNAIDEFAKTHRLINIGPSKGSLLAEEISKVEPEVLVELGTHTGYSSILMANELKKIGSPTSKIYTFEFNETFYKISSEIIKLAGLEDKIVQILGKASDRIQKIYEEEDTSIEKIDFLFIDHWKYYYLPDLRIIETIGLISLGTTIFADNVIKPGAPDYVEYVNSPPIFKNEYNTKNVNINAPHYPGKWGLLYDSKTVESVTGNGEKDGVEITKCVGILDA</sequence>
<proteinExistence type="inferred from homology"/>
<accession>A0A1E3P5F4</accession>
<evidence type="ECO:0000256" key="6">
    <source>
        <dbReference type="ARBA" id="ARBA00023453"/>
    </source>
</evidence>
<gene>
    <name evidence="7" type="ORF">WICANDRAFT_61262</name>
</gene>
<keyword evidence="4" id="KW-0949">S-adenosyl-L-methionine</keyword>
<keyword evidence="3" id="KW-0808">Transferase</keyword>
<evidence type="ECO:0000313" key="8">
    <source>
        <dbReference type="Proteomes" id="UP000094112"/>
    </source>
</evidence>
<comment type="similarity">
    <text evidence="6">Belongs to the class I-like SAM-binding methyltransferase superfamily. Cation-dependent O-methyltransferase family.</text>
</comment>
<dbReference type="Proteomes" id="UP000094112">
    <property type="component" value="Unassembled WGS sequence"/>
</dbReference>
<dbReference type="InterPro" id="IPR002935">
    <property type="entry name" value="SAM_O-MeTrfase"/>
</dbReference>
<dbReference type="EC" id="2.1.1.6" evidence="1"/>
<dbReference type="PROSITE" id="PS51682">
    <property type="entry name" value="SAM_OMT_I"/>
    <property type="match status" value="1"/>
</dbReference>
<organism evidence="7 8">
    <name type="scientific">Wickerhamomyces anomalus (strain ATCC 58044 / CBS 1984 / NCYC 433 / NRRL Y-366-8)</name>
    <name type="common">Yeast</name>
    <name type="synonym">Hansenula anomala</name>
    <dbReference type="NCBI Taxonomy" id="683960"/>
    <lineage>
        <taxon>Eukaryota</taxon>
        <taxon>Fungi</taxon>
        <taxon>Dikarya</taxon>
        <taxon>Ascomycota</taxon>
        <taxon>Saccharomycotina</taxon>
        <taxon>Saccharomycetes</taxon>
        <taxon>Phaffomycetales</taxon>
        <taxon>Wickerhamomycetaceae</taxon>
        <taxon>Wickerhamomyces</taxon>
    </lineage>
</organism>
<dbReference type="STRING" id="683960.A0A1E3P5F4"/>
<dbReference type="GeneID" id="30200391"/>
<dbReference type="GO" id="GO:0006584">
    <property type="term" value="P:catecholamine metabolic process"/>
    <property type="evidence" value="ECO:0007669"/>
    <property type="project" value="UniProtKB-KW"/>
</dbReference>
<keyword evidence="5" id="KW-0128">Catecholamine metabolism</keyword>
<reference evidence="7 8" key="1">
    <citation type="journal article" date="2016" name="Proc. Natl. Acad. Sci. U.S.A.">
        <title>Comparative genomics of biotechnologically important yeasts.</title>
        <authorList>
            <person name="Riley R."/>
            <person name="Haridas S."/>
            <person name="Wolfe K.H."/>
            <person name="Lopes M.R."/>
            <person name="Hittinger C.T."/>
            <person name="Goeker M."/>
            <person name="Salamov A.A."/>
            <person name="Wisecaver J.H."/>
            <person name="Long T.M."/>
            <person name="Calvey C.H."/>
            <person name="Aerts A.L."/>
            <person name="Barry K.W."/>
            <person name="Choi C."/>
            <person name="Clum A."/>
            <person name="Coughlan A.Y."/>
            <person name="Deshpande S."/>
            <person name="Douglass A.P."/>
            <person name="Hanson S.J."/>
            <person name="Klenk H.-P."/>
            <person name="LaButti K.M."/>
            <person name="Lapidus A."/>
            <person name="Lindquist E.A."/>
            <person name="Lipzen A.M."/>
            <person name="Meier-Kolthoff J.P."/>
            <person name="Ohm R.A."/>
            <person name="Otillar R.P."/>
            <person name="Pangilinan J.L."/>
            <person name="Peng Y."/>
            <person name="Rokas A."/>
            <person name="Rosa C.A."/>
            <person name="Scheuner C."/>
            <person name="Sibirny A.A."/>
            <person name="Slot J.C."/>
            <person name="Stielow J.B."/>
            <person name="Sun H."/>
            <person name="Kurtzman C.P."/>
            <person name="Blackwell M."/>
            <person name="Grigoriev I.V."/>
            <person name="Jeffries T.W."/>
        </authorList>
    </citation>
    <scope>NUCLEOTIDE SEQUENCE [LARGE SCALE GENOMIC DNA]</scope>
    <source>
        <strain evidence="8">ATCC 58044 / CBS 1984 / NCYC 433 / NRRL Y-366-8</strain>
    </source>
</reference>
<dbReference type="OrthoDB" id="186626at2759"/>
<keyword evidence="2" id="KW-0489">Methyltransferase</keyword>
<dbReference type="SUPFAM" id="SSF53335">
    <property type="entry name" value="S-adenosyl-L-methionine-dependent methyltransferases"/>
    <property type="match status" value="1"/>
</dbReference>
<evidence type="ECO:0000256" key="3">
    <source>
        <dbReference type="ARBA" id="ARBA00022679"/>
    </source>
</evidence>
<evidence type="ECO:0000256" key="2">
    <source>
        <dbReference type="ARBA" id="ARBA00022603"/>
    </source>
</evidence>
<evidence type="ECO:0000313" key="7">
    <source>
        <dbReference type="EMBL" id="ODQ60696.1"/>
    </source>
</evidence>
<dbReference type="InterPro" id="IPR029063">
    <property type="entry name" value="SAM-dependent_MTases_sf"/>
</dbReference>
<dbReference type="Pfam" id="PF01596">
    <property type="entry name" value="Methyltransf_3"/>
    <property type="match status" value="1"/>
</dbReference>
<evidence type="ECO:0000256" key="1">
    <source>
        <dbReference type="ARBA" id="ARBA00012880"/>
    </source>
</evidence>
<evidence type="ECO:0000256" key="5">
    <source>
        <dbReference type="ARBA" id="ARBA00022939"/>
    </source>
</evidence>
<dbReference type="GO" id="GO:0008171">
    <property type="term" value="F:O-methyltransferase activity"/>
    <property type="evidence" value="ECO:0007669"/>
    <property type="project" value="InterPro"/>
</dbReference>